<keyword evidence="5" id="KW-1185">Reference proteome</keyword>
<organism evidence="4 5">
    <name type="scientific">Tsuneonella litorea</name>
    <dbReference type="NCBI Taxonomy" id="2976475"/>
    <lineage>
        <taxon>Bacteria</taxon>
        <taxon>Pseudomonadati</taxon>
        <taxon>Pseudomonadota</taxon>
        <taxon>Alphaproteobacteria</taxon>
        <taxon>Sphingomonadales</taxon>
        <taxon>Erythrobacteraceae</taxon>
        <taxon>Tsuneonella</taxon>
    </lineage>
</organism>
<dbReference type="InterPro" id="IPR000182">
    <property type="entry name" value="GNAT_dom"/>
</dbReference>
<protein>
    <submittedName>
        <fullName evidence="4">GNAT family N-acetyltransferase</fullName>
        <ecNumber evidence="4">2.3.1.-</ecNumber>
    </submittedName>
</protein>
<dbReference type="InterPro" id="IPR050680">
    <property type="entry name" value="YpeA/RimI_acetyltransf"/>
</dbReference>
<evidence type="ECO:0000313" key="4">
    <source>
        <dbReference type="EMBL" id="MCT2558221.1"/>
    </source>
</evidence>
<dbReference type="PANTHER" id="PTHR43420:SF12">
    <property type="entry name" value="N-ACETYLTRANSFERASE DOMAIN-CONTAINING PROTEIN"/>
    <property type="match status" value="1"/>
</dbReference>
<keyword evidence="1 4" id="KW-0808">Transferase</keyword>
<dbReference type="EMBL" id="JAOAMV010000002">
    <property type="protein sequence ID" value="MCT2558221.1"/>
    <property type="molecule type" value="Genomic_DNA"/>
</dbReference>
<dbReference type="Gene3D" id="3.40.630.30">
    <property type="match status" value="1"/>
</dbReference>
<evidence type="ECO:0000313" key="5">
    <source>
        <dbReference type="Proteomes" id="UP001142648"/>
    </source>
</evidence>
<gene>
    <name evidence="4" type="ORF">N0B51_04435</name>
</gene>
<evidence type="ECO:0000256" key="2">
    <source>
        <dbReference type="ARBA" id="ARBA00023315"/>
    </source>
</evidence>
<dbReference type="CDD" id="cd04301">
    <property type="entry name" value="NAT_SF"/>
    <property type="match status" value="1"/>
</dbReference>
<dbReference type="PANTHER" id="PTHR43420">
    <property type="entry name" value="ACETYLTRANSFERASE"/>
    <property type="match status" value="1"/>
</dbReference>
<evidence type="ECO:0000259" key="3">
    <source>
        <dbReference type="PROSITE" id="PS51186"/>
    </source>
</evidence>
<dbReference type="Proteomes" id="UP001142648">
    <property type="component" value="Unassembled WGS sequence"/>
</dbReference>
<evidence type="ECO:0000256" key="1">
    <source>
        <dbReference type="ARBA" id="ARBA00022679"/>
    </source>
</evidence>
<name>A0A9X2W1E3_9SPHN</name>
<dbReference type="SUPFAM" id="SSF55729">
    <property type="entry name" value="Acyl-CoA N-acyltransferases (Nat)"/>
    <property type="match status" value="1"/>
</dbReference>
<dbReference type="EC" id="2.3.1.-" evidence="4"/>
<comment type="caution">
    <text evidence="4">The sequence shown here is derived from an EMBL/GenBank/DDBJ whole genome shotgun (WGS) entry which is preliminary data.</text>
</comment>
<dbReference type="Pfam" id="PF00583">
    <property type="entry name" value="Acetyltransf_1"/>
    <property type="match status" value="1"/>
</dbReference>
<keyword evidence="2 4" id="KW-0012">Acyltransferase</keyword>
<reference evidence="4" key="1">
    <citation type="submission" date="2022-09" db="EMBL/GenBank/DDBJ databases">
        <title>The genome sequence of Tsuneonella sp. YG55.</title>
        <authorList>
            <person name="Liu Y."/>
        </authorList>
    </citation>
    <scope>NUCLEOTIDE SEQUENCE</scope>
    <source>
        <strain evidence="4">YG55</strain>
    </source>
</reference>
<dbReference type="PROSITE" id="PS51186">
    <property type="entry name" value="GNAT"/>
    <property type="match status" value="1"/>
</dbReference>
<feature type="domain" description="N-acetyltransferase" evidence="3">
    <location>
        <begin position="94"/>
        <end position="222"/>
    </location>
</feature>
<dbReference type="RefSeq" id="WP_259961026.1">
    <property type="nucleotide sequence ID" value="NZ_JAOAMV010000002.1"/>
</dbReference>
<accession>A0A9X2W1E3</accession>
<proteinExistence type="predicted"/>
<dbReference type="InterPro" id="IPR016181">
    <property type="entry name" value="Acyl_CoA_acyltransferase"/>
</dbReference>
<dbReference type="GO" id="GO:0016747">
    <property type="term" value="F:acyltransferase activity, transferring groups other than amino-acyl groups"/>
    <property type="evidence" value="ECO:0007669"/>
    <property type="project" value="InterPro"/>
</dbReference>
<sequence length="222" mass="23773">MTGHPLDRPVWNCLTGPQAHLARREGQAVLFDPAIGPFAACADGTAEGLAARLDGPFWLVETAEVAPSAGLILDRSAQLTQMVAESPVIGDIEAGLVPLGENDADDMARLAHATQPGPWSSSTHRFGGFYGIRDGGELIAMAGTRMRPSTRFAEVSGVCTAPAARGRGLARRLMMRVMADMVARRETPFLHSYSANDGAIRLYRSLGFVERRQMVVTILEAA</sequence>
<dbReference type="AlphaFoldDB" id="A0A9X2W1E3"/>